<dbReference type="Gene3D" id="3.30.420.40">
    <property type="match status" value="1"/>
</dbReference>
<dbReference type="Pfam" id="PF05378">
    <property type="entry name" value="Hydant_A_N"/>
    <property type="match status" value="1"/>
</dbReference>
<evidence type="ECO:0000259" key="1">
    <source>
        <dbReference type="Pfam" id="PF01968"/>
    </source>
</evidence>
<gene>
    <name evidence="3" type="ORF">ENM84_07820</name>
</gene>
<evidence type="ECO:0000313" key="3">
    <source>
        <dbReference type="EMBL" id="HHP82551.1"/>
    </source>
</evidence>
<comment type="caution">
    <text evidence="3">The sequence shown here is derived from an EMBL/GenBank/DDBJ whole genome shotgun (WGS) entry which is preliminary data.</text>
</comment>
<dbReference type="PANTHER" id="PTHR11365">
    <property type="entry name" value="5-OXOPROLINASE RELATED"/>
    <property type="match status" value="1"/>
</dbReference>
<sequence length="523" mass="56115">MARYILGVDVGSTHTDAVIVDDNGNFIGGAKTITTPDVTTGIINSMKLVLEKTKINRDEIAAVSFGTTHIINAIVQRRNLGRVGVIRIGAPATRSVDPGIDWPDDLRKTVIAGYTILRGGHEYTGEHIVELDREGVVKALNAFKEMKVDAIAVTSVFSIVNPEHELYVQEKAREIMPETPIVLSCEIGSVGLLERENATILNAAVLKVMQRAINALENALQDLNLGHAKMFFAQNDGTVAAKEYIARYPIFTVVAPISNSIRGAYVLTKISDAIVVDTGGTTSNIGVLRKGYPREALEIEIAGVRTNIRSPDVVAVGLAGGSIIKVYGENVVIGPESVGYKLVEDGIAWGGNILTATDIALAKGVMAIDDPRCKPELARQKIDPKLVEKTYEKMVKMLEDSIDKVKTSPEPEIVILVGGGSAMWPRKLAGAKEVIRPEYAQYANAVGAATALIGASVEKAFSYEATSREKAISIVVDEAKKRAVEAGANPSTLDVAEVEEIAMPYLPGNAVKIRVKVIGKLKL</sequence>
<dbReference type="InterPro" id="IPR045079">
    <property type="entry name" value="Oxoprolinase-like"/>
</dbReference>
<protein>
    <submittedName>
        <fullName evidence="3">Hydantoinase/oxoprolinase family protein</fullName>
    </submittedName>
</protein>
<proteinExistence type="predicted"/>
<dbReference type="Pfam" id="PF01968">
    <property type="entry name" value="Hydantoinase_A"/>
    <property type="match status" value="1"/>
</dbReference>
<name>A0A7C5TJ25_9CREN</name>
<dbReference type="GO" id="GO:0016787">
    <property type="term" value="F:hydrolase activity"/>
    <property type="evidence" value="ECO:0007669"/>
    <property type="project" value="InterPro"/>
</dbReference>
<accession>A0A7C5TJ25</accession>
<reference evidence="3" key="1">
    <citation type="journal article" date="2020" name="mSystems">
        <title>Genome- and Community-Level Interaction Insights into Carbon Utilization and Element Cycling Functions of Hydrothermarchaeota in Hydrothermal Sediment.</title>
        <authorList>
            <person name="Zhou Z."/>
            <person name="Liu Y."/>
            <person name="Xu W."/>
            <person name="Pan J."/>
            <person name="Luo Z.H."/>
            <person name="Li M."/>
        </authorList>
    </citation>
    <scope>NUCLEOTIDE SEQUENCE [LARGE SCALE GENOMIC DNA]</scope>
    <source>
        <strain evidence="3">SpSt-1121</strain>
    </source>
</reference>
<evidence type="ECO:0000259" key="2">
    <source>
        <dbReference type="Pfam" id="PF05378"/>
    </source>
</evidence>
<dbReference type="InterPro" id="IPR002821">
    <property type="entry name" value="Hydantoinase_A"/>
</dbReference>
<dbReference type="SUPFAM" id="SSF53067">
    <property type="entry name" value="Actin-like ATPase domain"/>
    <property type="match status" value="1"/>
</dbReference>
<feature type="domain" description="Hydantoinase/oxoprolinase N-terminal" evidence="2">
    <location>
        <begin position="6"/>
        <end position="175"/>
    </location>
</feature>
<dbReference type="InterPro" id="IPR043129">
    <property type="entry name" value="ATPase_NBD"/>
</dbReference>
<dbReference type="AlphaFoldDB" id="A0A7C5TJ25"/>
<dbReference type="EMBL" id="DRZI01000335">
    <property type="protein sequence ID" value="HHP82551.1"/>
    <property type="molecule type" value="Genomic_DNA"/>
</dbReference>
<dbReference type="InterPro" id="IPR008040">
    <property type="entry name" value="Hydant_A_N"/>
</dbReference>
<organism evidence="3">
    <name type="scientific">Ignisphaera aggregans</name>
    <dbReference type="NCBI Taxonomy" id="334771"/>
    <lineage>
        <taxon>Archaea</taxon>
        <taxon>Thermoproteota</taxon>
        <taxon>Thermoprotei</taxon>
        <taxon>Desulfurococcales</taxon>
        <taxon>Desulfurococcaceae</taxon>
        <taxon>Ignisphaera</taxon>
    </lineage>
</organism>
<dbReference type="PANTHER" id="PTHR11365:SF10">
    <property type="entry name" value="HYDANTOINASE_OXOPROLINASE"/>
    <property type="match status" value="1"/>
</dbReference>
<feature type="domain" description="Hydantoinase A/oxoprolinase" evidence="1">
    <location>
        <begin position="195"/>
        <end position="405"/>
    </location>
</feature>